<dbReference type="InterPro" id="IPR037923">
    <property type="entry name" value="HTH-like"/>
</dbReference>
<dbReference type="KEGG" id="paun:MJA45_16955"/>
<dbReference type="InterPro" id="IPR020449">
    <property type="entry name" value="Tscrpt_reg_AraC-type_HTH"/>
</dbReference>
<dbReference type="InterPro" id="IPR009057">
    <property type="entry name" value="Homeodomain-like_sf"/>
</dbReference>
<dbReference type="Gene3D" id="2.60.120.10">
    <property type="entry name" value="Jelly Rolls"/>
    <property type="match status" value="1"/>
</dbReference>
<dbReference type="Pfam" id="PF12833">
    <property type="entry name" value="HTH_18"/>
    <property type="match status" value="1"/>
</dbReference>
<dbReference type="PANTHER" id="PTHR43280">
    <property type="entry name" value="ARAC-FAMILY TRANSCRIPTIONAL REGULATOR"/>
    <property type="match status" value="1"/>
</dbReference>
<dbReference type="Proteomes" id="UP001305702">
    <property type="component" value="Chromosome"/>
</dbReference>
<dbReference type="SUPFAM" id="SSF51215">
    <property type="entry name" value="Regulatory protein AraC"/>
    <property type="match status" value="1"/>
</dbReference>
<dbReference type="Gene3D" id="1.10.10.60">
    <property type="entry name" value="Homeodomain-like"/>
    <property type="match status" value="2"/>
</dbReference>
<gene>
    <name evidence="5" type="ORF">MJA45_16955</name>
</gene>
<dbReference type="InterPro" id="IPR018060">
    <property type="entry name" value="HTH_AraC"/>
</dbReference>
<organism evidence="5 6">
    <name type="scientific">Paenibacillus aurantius</name>
    <dbReference type="NCBI Taxonomy" id="2918900"/>
    <lineage>
        <taxon>Bacteria</taxon>
        <taxon>Bacillati</taxon>
        <taxon>Bacillota</taxon>
        <taxon>Bacilli</taxon>
        <taxon>Bacillales</taxon>
        <taxon>Paenibacillaceae</taxon>
        <taxon>Paenibacillus</taxon>
    </lineage>
</organism>
<evidence type="ECO:0000313" key="6">
    <source>
        <dbReference type="Proteomes" id="UP001305702"/>
    </source>
</evidence>
<dbReference type="RefSeq" id="WP_315603089.1">
    <property type="nucleotide sequence ID" value="NZ_CP130318.1"/>
</dbReference>
<evidence type="ECO:0000313" key="5">
    <source>
        <dbReference type="EMBL" id="WNQ09317.1"/>
    </source>
</evidence>
<dbReference type="Pfam" id="PF02311">
    <property type="entry name" value="AraC_binding"/>
    <property type="match status" value="1"/>
</dbReference>
<feature type="domain" description="HTH araC/xylS-type" evidence="4">
    <location>
        <begin position="188"/>
        <end position="286"/>
    </location>
</feature>
<name>A0AA96LCN7_9BACL</name>
<keyword evidence="1" id="KW-0805">Transcription regulation</keyword>
<dbReference type="AlphaFoldDB" id="A0AA96LCN7"/>
<dbReference type="InterPro" id="IPR014710">
    <property type="entry name" value="RmlC-like_jellyroll"/>
</dbReference>
<keyword evidence="2" id="KW-0238">DNA-binding</keyword>
<dbReference type="SMART" id="SM00342">
    <property type="entry name" value="HTH_ARAC"/>
    <property type="match status" value="1"/>
</dbReference>
<dbReference type="EMBL" id="CP130318">
    <property type="protein sequence ID" value="WNQ09317.1"/>
    <property type="molecule type" value="Genomic_DNA"/>
</dbReference>
<dbReference type="GO" id="GO:0003700">
    <property type="term" value="F:DNA-binding transcription factor activity"/>
    <property type="evidence" value="ECO:0007669"/>
    <property type="project" value="InterPro"/>
</dbReference>
<keyword evidence="6" id="KW-1185">Reference proteome</keyword>
<keyword evidence="3" id="KW-0804">Transcription</keyword>
<dbReference type="GO" id="GO:0043565">
    <property type="term" value="F:sequence-specific DNA binding"/>
    <property type="evidence" value="ECO:0007669"/>
    <property type="project" value="InterPro"/>
</dbReference>
<evidence type="ECO:0000256" key="1">
    <source>
        <dbReference type="ARBA" id="ARBA00023015"/>
    </source>
</evidence>
<evidence type="ECO:0000256" key="2">
    <source>
        <dbReference type="ARBA" id="ARBA00023125"/>
    </source>
</evidence>
<dbReference type="PANTHER" id="PTHR43280:SF2">
    <property type="entry name" value="HTH-TYPE TRANSCRIPTIONAL REGULATOR EXSA"/>
    <property type="match status" value="1"/>
</dbReference>
<dbReference type="PROSITE" id="PS01124">
    <property type="entry name" value="HTH_ARAC_FAMILY_2"/>
    <property type="match status" value="1"/>
</dbReference>
<sequence length="287" mass="33131">MDKYPVYENIAEERQIRRGQLPFDVRLHSIGRVPLHYHDFAEVSFVVEGEGTEWCDGHSRAVGEGALSLFLPRQMHKVESVSSERPLRVFCCMFDLSMLVGAADSELYKWMLQEDGQGERFLLLPENERGRFLGIMTDMLDEYRHLRFGRMSLLRTRLVEILVLLARGMKGTAPAVMPVTGRESRLLEDMVHYVHLHFNEPLTLQTMADRFGHSPSYISRYFSRAAGHAFLDYVHHLRTRHAAHLLATTEMSALDIAAEVGFDSYRTFSRVFKRHAGATPSQYRERR</sequence>
<proteinExistence type="predicted"/>
<dbReference type="InterPro" id="IPR003313">
    <property type="entry name" value="AraC-bd"/>
</dbReference>
<dbReference type="SUPFAM" id="SSF46689">
    <property type="entry name" value="Homeodomain-like"/>
    <property type="match status" value="2"/>
</dbReference>
<reference evidence="5 6" key="1">
    <citation type="submission" date="2022-02" db="EMBL/GenBank/DDBJ databases">
        <title>Paenibacillus sp. MBLB1776 Whole Genome Shotgun Sequencing.</title>
        <authorList>
            <person name="Hwang C.Y."/>
            <person name="Cho E.-S."/>
            <person name="Seo M.-J."/>
        </authorList>
    </citation>
    <scope>NUCLEOTIDE SEQUENCE [LARGE SCALE GENOMIC DNA]</scope>
    <source>
        <strain evidence="5 6">MBLB1776</strain>
    </source>
</reference>
<dbReference type="PRINTS" id="PR00032">
    <property type="entry name" value="HTHARAC"/>
</dbReference>
<evidence type="ECO:0000259" key="4">
    <source>
        <dbReference type="PROSITE" id="PS01124"/>
    </source>
</evidence>
<accession>A0AA96LCN7</accession>
<protein>
    <submittedName>
        <fullName evidence="5">AraC family transcriptional regulator</fullName>
    </submittedName>
</protein>
<evidence type="ECO:0000256" key="3">
    <source>
        <dbReference type="ARBA" id="ARBA00023163"/>
    </source>
</evidence>